<dbReference type="FunFam" id="3.40.50.12780:FF:000013">
    <property type="entry name" value="Long-chain-fatty-acid--AMP ligase FadD32"/>
    <property type="match status" value="1"/>
</dbReference>
<dbReference type="GO" id="GO:0070566">
    <property type="term" value="F:adenylyltransferase activity"/>
    <property type="evidence" value="ECO:0007669"/>
    <property type="project" value="TreeGrafter"/>
</dbReference>
<comment type="similarity">
    <text evidence="1">Belongs to the ATP-dependent AMP-binding enzyme family.</text>
</comment>
<dbReference type="Pfam" id="PF23024">
    <property type="entry name" value="AMP-dom_DIP2-like"/>
    <property type="match status" value="1"/>
</dbReference>
<evidence type="ECO:0000256" key="3">
    <source>
        <dbReference type="ARBA" id="ARBA00022832"/>
    </source>
</evidence>
<dbReference type="InterPro" id="IPR040097">
    <property type="entry name" value="FAAL/FAAC"/>
</dbReference>
<protein>
    <submittedName>
        <fullName evidence="7">Acyl-CoA synthetase (AMP-forming)/AMP-acid ligase II</fullName>
    </submittedName>
</protein>
<dbReference type="InterPro" id="IPR045851">
    <property type="entry name" value="AMP-bd_C_sf"/>
</dbReference>
<dbReference type="InterPro" id="IPR042099">
    <property type="entry name" value="ANL_N_sf"/>
</dbReference>
<feature type="domain" description="AMP-dependent synthetase/ligase" evidence="5">
    <location>
        <begin position="14"/>
        <end position="411"/>
    </location>
</feature>
<gene>
    <name evidence="7" type="ORF">JOF55_003869</name>
</gene>
<keyword evidence="3" id="KW-0276">Fatty acid metabolism</keyword>
<dbReference type="GO" id="GO:0071766">
    <property type="term" value="P:Actinobacterium-type cell wall biogenesis"/>
    <property type="evidence" value="ECO:0007669"/>
    <property type="project" value="UniProtKB-ARBA"/>
</dbReference>
<feature type="domain" description="AMP-binding enzyme C-terminal" evidence="6">
    <location>
        <begin position="455"/>
        <end position="573"/>
    </location>
</feature>
<dbReference type="Gene3D" id="3.40.50.12780">
    <property type="entry name" value="N-terminal domain of ligase-like"/>
    <property type="match status" value="1"/>
</dbReference>
<evidence type="ECO:0000256" key="4">
    <source>
        <dbReference type="ARBA" id="ARBA00023098"/>
    </source>
</evidence>
<accession>A0AAE4CRG4</accession>
<evidence type="ECO:0000259" key="5">
    <source>
        <dbReference type="Pfam" id="PF00501"/>
    </source>
</evidence>
<dbReference type="EMBL" id="JAVDXW010000001">
    <property type="protein sequence ID" value="MDR7303688.1"/>
    <property type="molecule type" value="Genomic_DNA"/>
</dbReference>
<keyword evidence="2 7" id="KW-0436">Ligase</keyword>
<dbReference type="PANTHER" id="PTHR22754:SF32">
    <property type="entry name" value="DISCO-INTERACTING PROTEIN 2"/>
    <property type="match status" value="1"/>
</dbReference>
<evidence type="ECO:0000259" key="6">
    <source>
        <dbReference type="Pfam" id="PF23024"/>
    </source>
</evidence>
<organism evidence="7 8">
    <name type="scientific">Haloactinomyces albus</name>
    <dbReference type="NCBI Taxonomy" id="1352928"/>
    <lineage>
        <taxon>Bacteria</taxon>
        <taxon>Bacillati</taxon>
        <taxon>Actinomycetota</taxon>
        <taxon>Actinomycetes</taxon>
        <taxon>Actinopolysporales</taxon>
        <taxon>Actinopolysporaceae</taxon>
        <taxon>Haloactinomyces</taxon>
    </lineage>
</organism>
<sequence length="582" mass="62474">MATTSRASTLLSRLREHVERRPTATAYTFLDDDVEVQRTMTFADLGAAVQTVAANLLARLRPGDRALLLLPEGLDFVPIFLGCLQAGVIAVPAYPPSPVQSRLRVETLRAIVKDCQPDAVVASAPEDVIAEIKDVVPEMAGVWWASSDTLTTTPVDDPIEELPDPERIAFLQYTSGSTSMPKGVVVPHAALVHNEELIRKSMEHDEDLTTVGWLPLFHDMGLIGIVLNPIWLGGQGVLMAPRSFIKRPARWLWAISRYGGTTSGAPNFAFDMCTRRIRDSEIEGLDLSSLRVAFNGAEPVRAQTLHAFGRRFAPYGLDTGALYACYGLAEATLLVTGTRVGTKPQEIIVDTDALQHGKVVLSQTGRTLVSSGFPRIDREVLIVDPDTHEPLDSDHVGEIWIGGPGLPTGYWGNPGASNRTFAAEPTTGGTGPCMRSGDLGFLHRGELYVTGRIKDVIILGGKNHYPQDIEDTAEEAHASIRTGCVASFSVVDDDAERVVVVVGAGGAALGSSEAGTRKRGNIVKAVRAAVATDHGITVDDVVITGPNAVPKTSSGKVQRGRCRAAYLAGEFAHTEKRQKESP</sequence>
<dbReference type="SUPFAM" id="SSF56801">
    <property type="entry name" value="Acetyl-CoA synthetase-like"/>
    <property type="match status" value="1"/>
</dbReference>
<dbReference type="Pfam" id="PF00501">
    <property type="entry name" value="AMP-binding"/>
    <property type="match status" value="1"/>
</dbReference>
<dbReference type="GO" id="GO:0016874">
    <property type="term" value="F:ligase activity"/>
    <property type="evidence" value="ECO:0007669"/>
    <property type="project" value="UniProtKB-KW"/>
</dbReference>
<dbReference type="GO" id="GO:0005886">
    <property type="term" value="C:plasma membrane"/>
    <property type="evidence" value="ECO:0007669"/>
    <property type="project" value="TreeGrafter"/>
</dbReference>
<dbReference type="PROSITE" id="PS00455">
    <property type="entry name" value="AMP_BINDING"/>
    <property type="match status" value="1"/>
</dbReference>
<dbReference type="InterPro" id="IPR000873">
    <property type="entry name" value="AMP-dep_synth/lig_dom"/>
</dbReference>
<dbReference type="AlphaFoldDB" id="A0AAE4CRG4"/>
<dbReference type="InterPro" id="IPR025110">
    <property type="entry name" value="AMP-bd_C"/>
</dbReference>
<dbReference type="GO" id="GO:0006633">
    <property type="term" value="P:fatty acid biosynthetic process"/>
    <property type="evidence" value="ECO:0007669"/>
    <property type="project" value="TreeGrafter"/>
</dbReference>
<comment type="caution">
    <text evidence="7">The sequence shown here is derived from an EMBL/GenBank/DDBJ whole genome shotgun (WGS) entry which is preliminary data.</text>
</comment>
<keyword evidence="8" id="KW-1185">Reference proteome</keyword>
<evidence type="ECO:0000256" key="2">
    <source>
        <dbReference type="ARBA" id="ARBA00022598"/>
    </source>
</evidence>
<evidence type="ECO:0000256" key="1">
    <source>
        <dbReference type="ARBA" id="ARBA00006432"/>
    </source>
</evidence>
<dbReference type="CDD" id="cd05931">
    <property type="entry name" value="FAAL"/>
    <property type="match status" value="1"/>
</dbReference>
<dbReference type="Proteomes" id="UP001180845">
    <property type="component" value="Unassembled WGS sequence"/>
</dbReference>
<reference evidence="7" key="1">
    <citation type="submission" date="2023-07" db="EMBL/GenBank/DDBJ databases">
        <title>Sequencing the genomes of 1000 actinobacteria strains.</title>
        <authorList>
            <person name="Klenk H.-P."/>
        </authorList>
    </citation>
    <scope>NUCLEOTIDE SEQUENCE</scope>
    <source>
        <strain evidence="7">DSM 45977</strain>
    </source>
</reference>
<dbReference type="InterPro" id="IPR020845">
    <property type="entry name" value="AMP-binding_CS"/>
</dbReference>
<keyword evidence="4" id="KW-0443">Lipid metabolism</keyword>
<name>A0AAE4CRG4_9ACTN</name>
<dbReference type="RefSeq" id="WP_310276164.1">
    <property type="nucleotide sequence ID" value="NZ_JAVDXW010000001.1"/>
</dbReference>
<dbReference type="Gene3D" id="3.30.300.30">
    <property type="match status" value="1"/>
</dbReference>
<evidence type="ECO:0000313" key="7">
    <source>
        <dbReference type="EMBL" id="MDR7303688.1"/>
    </source>
</evidence>
<dbReference type="PANTHER" id="PTHR22754">
    <property type="entry name" value="DISCO-INTERACTING PROTEIN 2 DIP2 -RELATED"/>
    <property type="match status" value="1"/>
</dbReference>
<proteinExistence type="inferred from homology"/>
<evidence type="ECO:0000313" key="8">
    <source>
        <dbReference type="Proteomes" id="UP001180845"/>
    </source>
</evidence>